<evidence type="ECO:0000313" key="1">
    <source>
        <dbReference type="EMBL" id="TAA45673.1"/>
    </source>
</evidence>
<sequence length="94" mass="10313">MSEITVTVAEKVWIDTEVDVDVKDIIKRASKDDLTLLLDAAARQGLTAVPALGDGDDAHLRNILDQAERAVRTMAPAPRELLDLMYYVHGRAIA</sequence>
<dbReference type="Proteomes" id="UP000294164">
    <property type="component" value="Unassembled WGS sequence"/>
</dbReference>
<comment type="caution">
    <text evidence="1">The sequence shown here is derived from an EMBL/GenBank/DDBJ whole genome shotgun (WGS) entry which is preliminary data.</text>
</comment>
<protein>
    <submittedName>
        <fullName evidence="1">Uncharacterized protein</fullName>
    </submittedName>
</protein>
<dbReference type="EMBL" id="SHMG01000002">
    <property type="protein sequence ID" value="TAA45673.1"/>
    <property type="molecule type" value="Genomic_DNA"/>
</dbReference>
<name>A0A4Q8M7D4_9GAMM</name>
<evidence type="ECO:0000313" key="2">
    <source>
        <dbReference type="Proteomes" id="UP000294164"/>
    </source>
</evidence>
<reference evidence="1 2" key="1">
    <citation type="submission" date="2019-02" db="EMBL/GenBank/DDBJ databases">
        <title>WGS of Pseudoxanthomonas species novum from clinical isolates.</title>
        <authorList>
            <person name="Bernier A.-M."/>
            <person name="Bernard K."/>
            <person name="Vachon A."/>
        </authorList>
    </citation>
    <scope>NUCLEOTIDE SEQUENCE [LARGE SCALE GENOMIC DNA]</scope>
    <source>
        <strain evidence="1 2">NML130969</strain>
    </source>
</reference>
<dbReference type="OrthoDB" id="9988945at2"/>
<accession>A0A4Q8M7D4</accession>
<organism evidence="1 2">
    <name type="scientific">Pseudoxanthomonas winnipegensis</name>
    <dbReference type="NCBI Taxonomy" id="2480810"/>
    <lineage>
        <taxon>Bacteria</taxon>
        <taxon>Pseudomonadati</taxon>
        <taxon>Pseudomonadota</taxon>
        <taxon>Gammaproteobacteria</taxon>
        <taxon>Lysobacterales</taxon>
        <taxon>Lysobacteraceae</taxon>
        <taxon>Pseudoxanthomonas</taxon>
    </lineage>
</organism>
<proteinExistence type="predicted"/>
<dbReference type="AlphaFoldDB" id="A0A4Q8M7D4"/>
<gene>
    <name evidence="1" type="ORF">EA655_05670</name>
</gene>
<dbReference type="RefSeq" id="WP_130533765.1">
    <property type="nucleotide sequence ID" value="NZ_SHMG01000002.1"/>
</dbReference>